<dbReference type="EMBL" id="MN739834">
    <property type="protein sequence ID" value="QHT73914.1"/>
    <property type="molecule type" value="Genomic_DNA"/>
</dbReference>
<dbReference type="AlphaFoldDB" id="A0A6C0H042"/>
<accession>A0A6C0H042</accession>
<proteinExistence type="predicted"/>
<evidence type="ECO:0000313" key="1">
    <source>
        <dbReference type="EMBL" id="QHT73914.1"/>
    </source>
</evidence>
<organism evidence="1">
    <name type="scientific">viral metagenome</name>
    <dbReference type="NCBI Taxonomy" id="1070528"/>
    <lineage>
        <taxon>unclassified sequences</taxon>
        <taxon>metagenomes</taxon>
        <taxon>organismal metagenomes</taxon>
    </lineage>
</organism>
<protein>
    <submittedName>
        <fullName evidence="1">Uncharacterized protein</fullName>
    </submittedName>
</protein>
<reference evidence="1" key="1">
    <citation type="journal article" date="2020" name="Nature">
        <title>Giant virus diversity and host interactions through global metagenomics.</title>
        <authorList>
            <person name="Schulz F."/>
            <person name="Roux S."/>
            <person name="Paez-Espino D."/>
            <person name="Jungbluth S."/>
            <person name="Walsh D.A."/>
            <person name="Denef V.J."/>
            <person name="McMahon K.D."/>
            <person name="Konstantinidis K.T."/>
            <person name="Eloe-Fadrosh E.A."/>
            <person name="Kyrpides N.C."/>
            <person name="Woyke T."/>
        </authorList>
    </citation>
    <scope>NUCLEOTIDE SEQUENCE</scope>
    <source>
        <strain evidence="1">GVMAG-M-3300023179-4</strain>
    </source>
</reference>
<name>A0A6C0H042_9ZZZZ</name>
<sequence>MYNLIFYPSYHKNQYIINHVQNFLNDNNFTEYKLFSYNKNNIQEQENLYMCTTDRGQLSFTLNFIKKYALNNQNNEYNIYFFTDGYSEQYEDIDINQYLVSNINKFYYIININKFVMGQLDFNSEWLNNSKFIYKQIYVKL</sequence>